<accession>A0A1C0U6J8</accession>
<organism evidence="1 2">
    <name type="scientific">Photorhabdus australis subsp. thailandensis</name>
    <dbReference type="NCBI Taxonomy" id="2805096"/>
    <lineage>
        <taxon>Bacteria</taxon>
        <taxon>Pseudomonadati</taxon>
        <taxon>Pseudomonadota</taxon>
        <taxon>Gammaproteobacteria</taxon>
        <taxon>Enterobacterales</taxon>
        <taxon>Morganellaceae</taxon>
        <taxon>Photorhabdus</taxon>
    </lineage>
</organism>
<dbReference type="RefSeq" id="WP_065822493.1">
    <property type="nucleotide sequence ID" value="NZ_CAWMQZ010000036.1"/>
</dbReference>
<evidence type="ECO:0000313" key="1">
    <source>
        <dbReference type="EMBL" id="OCQ53549.1"/>
    </source>
</evidence>
<comment type="caution">
    <text evidence="1">The sequence shown here is derived from an EMBL/GenBank/DDBJ whole genome shotgun (WGS) entry which is preliminary data.</text>
</comment>
<dbReference type="EMBL" id="LOMY01000036">
    <property type="protein sequence ID" value="OCQ53549.1"/>
    <property type="molecule type" value="Genomic_DNA"/>
</dbReference>
<keyword evidence="2" id="KW-1185">Reference proteome</keyword>
<dbReference type="Proteomes" id="UP000093476">
    <property type="component" value="Unassembled WGS sequence"/>
</dbReference>
<gene>
    <name evidence="1" type="ORF">Ppb6_01175</name>
</gene>
<evidence type="ECO:0000313" key="2">
    <source>
        <dbReference type="Proteomes" id="UP000093476"/>
    </source>
</evidence>
<protein>
    <submittedName>
        <fullName evidence="1">Uncharacterized protein</fullName>
    </submittedName>
</protein>
<name>A0A1C0U6J8_9GAMM</name>
<proteinExistence type="predicted"/>
<sequence length="72" mass="8249">MLVKKYYPFGFTMDESIPKPIALELVAIKQVLMTILARMEPEKRQGIVEDLSNVDSPIMNDIVKNLKLIDQD</sequence>
<reference evidence="1 2" key="1">
    <citation type="submission" date="2015-12" db="EMBL/GenBank/DDBJ databases">
        <title>Genome comparisons provide insights into the role of secondary metabolites in the pathogenic phase of the Photorhabdus life cycle.</title>
        <authorList>
            <person name="Tobias N.J."/>
            <person name="Mishra B."/>
            <person name="Gupta D.K."/>
            <person name="Thines M."/>
            <person name="Stinear T.P."/>
            <person name="Bode H.B."/>
        </authorList>
    </citation>
    <scope>NUCLEOTIDE SEQUENCE [LARGE SCALE GENOMIC DNA]</scope>
    <source>
        <strain evidence="1 2">PB68.1</strain>
    </source>
</reference>
<dbReference type="AlphaFoldDB" id="A0A1C0U6J8"/>